<evidence type="ECO:0000313" key="1">
    <source>
        <dbReference type="EMBL" id="ASY22256.1"/>
    </source>
</evidence>
<dbReference type="InterPro" id="IPR015943">
    <property type="entry name" value="WD40/YVTN_repeat-like_dom_sf"/>
</dbReference>
<dbReference type="SUPFAM" id="SSF110296">
    <property type="entry name" value="Oligoxyloglucan reducing end-specific cellobiohydrolase"/>
    <property type="match status" value="1"/>
</dbReference>
<evidence type="ECO:0008006" key="3">
    <source>
        <dbReference type="Google" id="ProtNLM"/>
    </source>
</evidence>
<organism evidence="1 2">
    <name type="scientific">Candidatus Planktophila versatilis</name>
    <dbReference type="NCBI Taxonomy" id="1884905"/>
    <lineage>
        <taxon>Bacteria</taxon>
        <taxon>Bacillati</taxon>
        <taxon>Actinomycetota</taxon>
        <taxon>Actinomycetes</taxon>
        <taxon>Candidatus Nanopelagicales</taxon>
        <taxon>Candidatus Nanopelagicaceae</taxon>
        <taxon>Candidatus Planktophila</taxon>
    </lineage>
</organism>
<proteinExistence type="predicted"/>
<dbReference type="EMBL" id="CP016778">
    <property type="protein sequence ID" value="ASY22256.1"/>
    <property type="molecule type" value="Genomic_DNA"/>
</dbReference>
<name>A0AAD0E6Q5_9ACTN</name>
<protein>
    <recommendedName>
        <fullName evidence="3">Glycosyl hydrolase</fullName>
    </recommendedName>
</protein>
<evidence type="ECO:0000313" key="2">
    <source>
        <dbReference type="Proteomes" id="UP000217194"/>
    </source>
</evidence>
<dbReference type="Gene3D" id="2.130.10.10">
    <property type="entry name" value="YVTN repeat-like/Quinoprotein amine dehydrogenase"/>
    <property type="match status" value="1"/>
</dbReference>
<dbReference type="AlphaFoldDB" id="A0AAD0E6Q5"/>
<reference evidence="1 2" key="1">
    <citation type="submission" date="2016-07" db="EMBL/GenBank/DDBJ databases">
        <title>High microdiversification within the ubiquitous acI lineage of Actinobacteria.</title>
        <authorList>
            <person name="Neuenschwander S.M."/>
            <person name="Salcher M."/>
            <person name="Ghai R."/>
            <person name="Pernthaler J."/>
        </authorList>
    </citation>
    <scope>NUCLEOTIDE SEQUENCE [LARGE SCALE GENOMIC DNA]</scope>
    <source>
        <strain evidence="1">MMS-IIB-76</strain>
    </source>
</reference>
<gene>
    <name evidence="1" type="ORF">A1sIIB76_01365</name>
</gene>
<dbReference type="Proteomes" id="UP000217194">
    <property type="component" value="Chromosome"/>
</dbReference>
<sequence length="128" mass="13994">MYSADSGLTWRTLGTNIYTDIAVSPEMSGMAIAIKDSDLLLTANSFKSSTKIKSNLKITQVEWRKSGLYVLSGSSLFKSTNTGKTWKKLNTFRGAPGILSASDQMMLVTVVSDIYTSLDAGRKFRLVP</sequence>
<accession>A0AAD0E6Q5</accession>
<dbReference type="RefSeq" id="WP_095696783.1">
    <property type="nucleotide sequence ID" value="NZ_CP016778.1"/>
</dbReference>